<dbReference type="AlphaFoldDB" id="A0A7W3VTD2"/>
<protein>
    <submittedName>
        <fullName evidence="2">ABC transporter permease</fullName>
    </submittedName>
</protein>
<keyword evidence="1" id="KW-1133">Transmembrane helix</keyword>
<feature type="transmembrane region" description="Helical" evidence="1">
    <location>
        <begin position="386"/>
        <end position="407"/>
    </location>
</feature>
<evidence type="ECO:0000313" key="3">
    <source>
        <dbReference type="Proteomes" id="UP000526734"/>
    </source>
</evidence>
<proteinExistence type="predicted"/>
<sequence length="521" mass="51893">MNSAAGAGALLRLALRRDRVRLPVWIVVSAAMTAAAAAATAGVYPTDEARRAAVASINAVPALVALYGPIAEPTAGAAAVFKLTASGAALVALLTALTAVRHTRAEEETGRWELLRGAATGRHAGLAAAGAMLVLTAFGLGAGATAGLAAAGLPFGGSLAFGLGWAGAGLVFGALAGLAAQVARGGRTATEITVLALVVAYLLRAAGDATGPRWLSWLSPIGWASLLRPFAGDRWWLLAFPLAASLLLGFAAFAVSRHRDLGAGLLAVRSGATRAGRLLSGPAGLAWRLDRGAVASWTLAFAVLGLVVGNLADSLGTFFSTAQARQLIAALGGEQALTDAFLAAEFGVSGVLVSALAIVLVGRLRTEESSGRAAAVLAGPVARARLVGGAVSVTVAATAAPLLAAGATAGLAHGDVSRLVGAAVVQLPGVWVLTGLALAVFGAFPRAGWLSWAALAAFLVLGEFGPLFHAPGWALGISPFSHVPHVPGGVVDIGPLLWLAAVAALLGGAGFAAFGRRDLIA</sequence>
<gene>
    <name evidence="2" type="ORF">H4281_03990</name>
</gene>
<evidence type="ECO:0000313" key="2">
    <source>
        <dbReference type="EMBL" id="MBB1152282.1"/>
    </source>
</evidence>
<feature type="transmembrane region" description="Helical" evidence="1">
    <location>
        <begin position="192"/>
        <end position="215"/>
    </location>
</feature>
<feature type="transmembrane region" description="Helical" evidence="1">
    <location>
        <begin position="159"/>
        <end position="180"/>
    </location>
</feature>
<feature type="transmembrane region" description="Helical" evidence="1">
    <location>
        <begin position="340"/>
        <end position="362"/>
    </location>
</feature>
<feature type="transmembrane region" description="Helical" evidence="1">
    <location>
        <begin position="124"/>
        <end position="153"/>
    </location>
</feature>
<dbReference type="Proteomes" id="UP000526734">
    <property type="component" value="Unassembled WGS sequence"/>
</dbReference>
<keyword evidence="1" id="KW-0472">Membrane</keyword>
<dbReference type="EMBL" id="JACGZW010000001">
    <property type="protein sequence ID" value="MBB1152282.1"/>
    <property type="molecule type" value="Genomic_DNA"/>
</dbReference>
<evidence type="ECO:0000256" key="1">
    <source>
        <dbReference type="SAM" id="Phobius"/>
    </source>
</evidence>
<reference evidence="2 3" key="1">
    <citation type="submission" date="2020-08" db="EMBL/GenBank/DDBJ databases">
        <title>Amycolatopsis sp. nov. DR6-1 isolated from Dendrobium heterocarpum.</title>
        <authorList>
            <person name="Tedsree N."/>
            <person name="Kuncharoen N."/>
            <person name="Likhitwitayawuid K."/>
            <person name="Tanasupawat S."/>
        </authorList>
    </citation>
    <scope>NUCLEOTIDE SEQUENCE [LARGE SCALE GENOMIC DNA]</scope>
    <source>
        <strain evidence="2 3">DR6-1</strain>
    </source>
</reference>
<feature type="transmembrane region" description="Helical" evidence="1">
    <location>
        <begin position="453"/>
        <end position="476"/>
    </location>
</feature>
<keyword evidence="3" id="KW-1185">Reference proteome</keyword>
<feature type="transmembrane region" description="Helical" evidence="1">
    <location>
        <begin position="496"/>
        <end position="515"/>
    </location>
</feature>
<feature type="transmembrane region" description="Helical" evidence="1">
    <location>
        <begin position="294"/>
        <end position="312"/>
    </location>
</feature>
<feature type="transmembrane region" description="Helical" evidence="1">
    <location>
        <begin position="26"/>
        <end position="45"/>
    </location>
</feature>
<keyword evidence="1" id="KW-0812">Transmembrane</keyword>
<feature type="transmembrane region" description="Helical" evidence="1">
    <location>
        <begin position="419"/>
        <end position="441"/>
    </location>
</feature>
<feature type="transmembrane region" description="Helical" evidence="1">
    <location>
        <begin position="83"/>
        <end position="103"/>
    </location>
</feature>
<accession>A0A7W3VTD2</accession>
<comment type="caution">
    <text evidence="2">The sequence shown here is derived from an EMBL/GenBank/DDBJ whole genome shotgun (WGS) entry which is preliminary data.</text>
</comment>
<organism evidence="2 3">
    <name type="scientific">Amycolatopsis dendrobii</name>
    <dbReference type="NCBI Taxonomy" id="2760662"/>
    <lineage>
        <taxon>Bacteria</taxon>
        <taxon>Bacillati</taxon>
        <taxon>Actinomycetota</taxon>
        <taxon>Actinomycetes</taxon>
        <taxon>Pseudonocardiales</taxon>
        <taxon>Pseudonocardiaceae</taxon>
        <taxon>Amycolatopsis</taxon>
    </lineage>
</organism>
<feature type="transmembrane region" description="Helical" evidence="1">
    <location>
        <begin position="235"/>
        <end position="255"/>
    </location>
</feature>
<name>A0A7W3VTD2_9PSEU</name>
<dbReference type="RefSeq" id="WP_182889481.1">
    <property type="nucleotide sequence ID" value="NZ_JACGZW010000001.1"/>
</dbReference>